<keyword evidence="2" id="KW-1185">Reference proteome</keyword>
<evidence type="ECO:0000313" key="1">
    <source>
        <dbReference type="EMBL" id="GFH32306.1"/>
    </source>
</evidence>
<feature type="non-terminal residue" evidence="1">
    <location>
        <position position="54"/>
    </location>
</feature>
<dbReference type="AlphaFoldDB" id="A0A6A0AHR9"/>
<protein>
    <submittedName>
        <fullName evidence="1">Uncharacterized protein</fullName>
    </submittedName>
</protein>
<accession>A0A6A0AHR9</accession>
<organism evidence="1 2">
    <name type="scientific">Haematococcus lacustris</name>
    <name type="common">Green alga</name>
    <name type="synonym">Haematococcus pluvialis</name>
    <dbReference type="NCBI Taxonomy" id="44745"/>
    <lineage>
        <taxon>Eukaryota</taxon>
        <taxon>Viridiplantae</taxon>
        <taxon>Chlorophyta</taxon>
        <taxon>core chlorophytes</taxon>
        <taxon>Chlorophyceae</taxon>
        <taxon>CS clade</taxon>
        <taxon>Chlamydomonadales</taxon>
        <taxon>Haematococcaceae</taxon>
        <taxon>Haematococcus</taxon>
    </lineage>
</organism>
<reference evidence="1 2" key="1">
    <citation type="submission" date="2020-02" db="EMBL/GenBank/DDBJ databases">
        <title>Draft genome sequence of Haematococcus lacustris strain NIES-144.</title>
        <authorList>
            <person name="Morimoto D."/>
            <person name="Nakagawa S."/>
            <person name="Yoshida T."/>
            <person name="Sawayama S."/>
        </authorList>
    </citation>
    <scope>NUCLEOTIDE SEQUENCE [LARGE SCALE GENOMIC DNA]</scope>
    <source>
        <strain evidence="1 2">NIES-144</strain>
    </source>
</reference>
<gene>
    <name evidence="1" type="ORF">HaLaN_31504</name>
</gene>
<proteinExistence type="predicted"/>
<name>A0A6A0AHR9_HAELA</name>
<dbReference type="Proteomes" id="UP000485058">
    <property type="component" value="Unassembled WGS sequence"/>
</dbReference>
<evidence type="ECO:0000313" key="2">
    <source>
        <dbReference type="Proteomes" id="UP000485058"/>
    </source>
</evidence>
<sequence length="54" mass="5294">MDSGMLLGAATSDMMDDGGGMYGQQGYGQAYPHQQQHGGGMGMGTVALAAGGGL</sequence>
<comment type="caution">
    <text evidence="1">The sequence shown here is derived from an EMBL/GenBank/DDBJ whole genome shotgun (WGS) entry which is preliminary data.</text>
</comment>
<dbReference type="EMBL" id="BLLF01006497">
    <property type="protein sequence ID" value="GFH32306.1"/>
    <property type="molecule type" value="Genomic_DNA"/>
</dbReference>